<evidence type="ECO:0000256" key="3">
    <source>
        <dbReference type="ARBA" id="ARBA00022884"/>
    </source>
</evidence>
<evidence type="ECO:0000313" key="8">
    <source>
        <dbReference type="EMBL" id="CAG6665517.1"/>
    </source>
</evidence>
<keyword evidence="3 6" id="KW-0694">RNA-binding</keyword>
<comment type="function">
    <text evidence="6">Required for ribosome biogenesis. Part of a complex which catalyzes pseudouridylation of rRNA. This involves the isomerization of uridine such that the ribose is subsequently attached to C5, instead of the normal N1. Pseudouridine ('psi') residues may serve to stabilize the conformation of rRNAs.</text>
</comment>
<keyword evidence="4 6" id="KW-0539">Nucleus</keyword>
<proteinExistence type="inferred from homology"/>
<evidence type="ECO:0000259" key="7">
    <source>
        <dbReference type="Pfam" id="PF01248"/>
    </source>
</evidence>
<dbReference type="EMBL" id="HBUF01366440">
    <property type="protein sequence ID" value="CAG6723819.1"/>
    <property type="molecule type" value="Transcribed_RNA"/>
</dbReference>
<comment type="function">
    <text evidence="6">Common component of the spliceosome and rRNA processing machinery.</text>
</comment>
<dbReference type="EMBL" id="HBUF01156220">
    <property type="protein sequence ID" value="CAG6649184.1"/>
    <property type="molecule type" value="Transcribed_RNA"/>
</dbReference>
<dbReference type="EMBL" id="HBUF01156224">
    <property type="protein sequence ID" value="CAG6649189.1"/>
    <property type="molecule type" value="Transcribed_RNA"/>
</dbReference>
<reference evidence="8" key="1">
    <citation type="submission" date="2021-05" db="EMBL/GenBank/DDBJ databases">
        <authorList>
            <person name="Alioto T."/>
            <person name="Alioto T."/>
            <person name="Gomez Garrido J."/>
        </authorList>
    </citation>
    <scope>NUCLEOTIDE SEQUENCE</scope>
</reference>
<dbReference type="GO" id="GO:0003723">
    <property type="term" value="F:RNA binding"/>
    <property type="evidence" value="ECO:0007669"/>
    <property type="project" value="UniProtKB-UniRule"/>
</dbReference>
<dbReference type="InterPro" id="IPR018492">
    <property type="entry name" value="Ribosomal_eL8/Nhp2"/>
</dbReference>
<evidence type="ECO:0000256" key="2">
    <source>
        <dbReference type="ARBA" id="ARBA00007337"/>
    </source>
</evidence>
<dbReference type="InterPro" id="IPR050257">
    <property type="entry name" value="eL8/uL1-like"/>
</dbReference>
<dbReference type="InterPro" id="IPR004038">
    <property type="entry name" value="Ribosomal_eL8/eL30/eS12/Gad45"/>
</dbReference>
<accession>A0A8D8SFT9</accession>
<protein>
    <recommendedName>
        <fullName evidence="6">H/ACA ribonucleoprotein complex subunit 2</fullName>
    </recommendedName>
    <alternativeName>
        <fullName evidence="6">Nucleolar protein family A member 2</fullName>
    </alternativeName>
</protein>
<dbReference type="SUPFAM" id="SSF55315">
    <property type="entry name" value="L30e-like"/>
    <property type="match status" value="1"/>
</dbReference>
<organism evidence="8">
    <name type="scientific">Cacopsylla melanoneura</name>
    <dbReference type="NCBI Taxonomy" id="428564"/>
    <lineage>
        <taxon>Eukaryota</taxon>
        <taxon>Metazoa</taxon>
        <taxon>Ecdysozoa</taxon>
        <taxon>Arthropoda</taxon>
        <taxon>Hexapoda</taxon>
        <taxon>Insecta</taxon>
        <taxon>Pterygota</taxon>
        <taxon>Neoptera</taxon>
        <taxon>Paraneoptera</taxon>
        <taxon>Hemiptera</taxon>
        <taxon>Sternorrhyncha</taxon>
        <taxon>Psylloidea</taxon>
        <taxon>Psyllidae</taxon>
        <taxon>Psyllinae</taxon>
        <taxon>Cacopsylla</taxon>
    </lineage>
</organism>
<evidence type="ECO:0000256" key="1">
    <source>
        <dbReference type="ARBA" id="ARBA00004604"/>
    </source>
</evidence>
<dbReference type="PRINTS" id="PR00883">
    <property type="entry name" value="NUCLEARHMG"/>
</dbReference>
<evidence type="ECO:0000256" key="4">
    <source>
        <dbReference type="ARBA" id="ARBA00023242"/>
    </source>
</evidence>
<dbReference type="InterPro" id="IPR002415">
    <property type="entry name" value="H/ACA_rnp_Nhp2-like"/>
</dbReference>
<evidence type="ECO:0000256" key="5">
    <source>
        <dbReference type="ARBA" id="ARBA00023274"/>
    </source>
</evidence>
<dbReference type="EMBL" id="HBUF01210844">
    <property type="protein sequence ID" value="CAG6665506.1"/>
    <property type="molecule type" value="Transcribed_RNA"/>
</dbReference>
<dbReference type="EMBL" id="HBUF01210846">
    <property type="protein sequence ID" value="CAG6665517.1"/>
    <property type="molecule type" value="Transcribed_RNA"/>
</dbReference>
<dbReference type="Pfam" id="PF01248">
    <property type="entry name" value="Ribosomal_L7Ae"/>
    <property type="match status" value="1"/>
</dbReference>
<name>A0A8D8SFT9_9HEMI</name>
<keyword evidence="5 6" id="KW-0687">Ribonucleoprotein</keyword>
<sequence>MAPSKEEDLDTTQAEAPGSLSYEEKLRFASPIAHPMATKKLTKKILKLIKKSNKIKDVVLSGKKRVEKGLRKGEKGLCIFAGDVTPIEIMCHLPAVCEDNDISYCYVPSKKDIGEALGRKKPCICVIVKANATLSELYDEVKAEMGALPITW</sequence>
<dbReference type="GO" id="GO:0031120">
    <property type="term" value="P:snRNA pseudouridine synthesis"/>
    <property type="evidence" value="ECO:0007669"/>
    <property type="project" value="UniProtKB-UniRule"/>
</dbReference>
<dbReference type="PANTHER" id="PTHR23105">
    <property type="entry name" value="RIBOSOMAL PROTEIN L7AE FAMILY MEMBER"/>
    <property type="match status" value="1"/>
</dbReference>
<dbReference type="EMBL" id="HBUF01156221">
    <property type="protein sequence ID" value="CAG6649185.1"/>
    <property type="molecule type" value="Transcribed_RNA"/>
</dbReference>
<dbReference type="EMBL" id="HBUF01210845">
    <property type="protein sequence ID" value="CAG6665511.1"/>
    <property type="molecule type" value="Transcribed_RNA"/>
</dbReference>
<dbReference type="AlphaFoldDB" id="A0A8D8SFT9"/>
<dbReference type="Gene3D" id="3.30.1330.30">
    <property type="match status" value="1"/>
</dbReference>
<comment type="subcellular location">
    <subcellularLocation>
        <location evidence="1 6">Nucleus</location>
        <location evidence="1 6">Nucleolus</location>
    </subcellularLocation>
</comment>
<dbReference type="EMBL" id="HBUF01156222">
    <property type="protein sequence ID" value="CAG6649186.1"/>
    <property type="molecule type" value="Transcribed_RNA"/>
</dbReference>
<evidence type="ECO:0000256" key="6">
    <source>
        <dbReference type="RuleBase" id="RU366039"/>
    </source>
</evidence>
<dbReference type="PRINTS" id="PR00881">
    <property type="entry name" value="L7ARS6FAMILY"/>
</dbReference>
<dbReference type="GO" id="GO:0000398">
    <property type="term" value="P:mRNA splicing, via spliceosome"/>
    <property type="evidence" value="ECO:0007669"/>
    <property type="project" value="UniProtKB-UniRule"/>
</dbReference>
<comment type="similarity">
    <text evidence="2 6">Belongs to the eukaryotic ribosomal protein eL8 family.</text>
</comment>
<feature type="domain" description="Ribosomal protein eL8/eL30/eS12/Gadd45" evidence="7">
    <location>
        <begin position="44"/>
        <end position="136"/>
    </location>
</feature>
<dbReference type="InterPro" id="IPR029064">
    <property type="entry name" value="Ribosomal_eL30-like_sf"/>
</dbReference>
<dbReference type="GO" id="GO:0031429">
    <property type="term" value="C:box H/ACA snoRNP complex"/>
    <property type="evidence" value="ECO:0007669"/>
    <property type="project" value="UniProtKB-UniRule"/>
</dbReference>